<comment type="similarity">
    <text evidence="2">Belongs to the TrbE/VirB4 family.</text>
</comment>
<dbReference type="PANTHER" id="PTHR30121:SF12">
    <property type="entry name" value="TYPE IV SECRETION SYSTEM PROTEIN CAGE"/>
    <property type="match status" value="1"/>
</dbReference>
<proteinExistence type="inferred from homology"/>
<sequence length="914" mass="103763">MAIVFKAMTRLPLLRGVPVTPAIITTFTLFMAGLVFSKFVWILIPLVFILMKRFTDKDEHFFSNLWLWIKTKGNGVINKFYGTNVISAQKYDGVDITEFINAMKLNQRMPIESKIPYSTHIDRNVIQNRQSDLVATWEVDGEPFECQTPEALDMLATQLNQAVVSFAGESVTFYVHKARRKFTDKLSLRSGNAFADDVADLYYAGIEKAPFYRTSIYVTLCFLPFTAEEKTERKAKGEAFRRKSQDEALLRMHELRGAVDAMLQHYHPTPLGMYEKNGHVYSSQVSFYNYLLSGNWQEVRVGNAPYYELMGSADIFISSDTGQINNFDNKRFFRSIEIKTFASDTEAGLLDALQYEPAEYVLTQSFTVMSKSESISAIKDKQKRLRNSGDDAESEQADLKVALELVTSGIITFGRYHYTLIVYADSMEQLLKDSNAIKSTLTDAGMIVTLSTLSLCSAFLSQMPGVYDLRPRLVPVSSQNFVELSSFHSITSGKRDQTPWGEAICIAKTDSHTPYYLNFHNTQLGKDDFNNKTLGNVKVIGTAGSGKTALLCFLTDMLQKYGNPESFSPEAKTKKQTTVFFDKDRGAEMHIRALDGEYFRVRAGEKSGWAPFKLEATKRNVMFIKNLMKIPVTRRGEVLTAREEKQLFKAVDDVMSLPVEKRSYGITRLLELLVEDNSKEVQENGLRVRLEPWKQGGEFGWVFDNEDDTFNIGHVDNFGIDGTEFLDDPDICSAISFYLLYRVTSLLDGRRLVIFMDEFWKWLQNDAFADFVYNKQKTIRKLNGLIVVATQSLDEVLKHKIAKALLEQMATGIYLANPKADSKDYVEGDKLAPELFDIIKGIDPESRQMLIVKNPIRKGDLTNFTSLVSFNLSSIGKYMRVLSGSEDNLEIFDSIYKPGMKSKEWLPEFIDKAL</sequence>
<dbReference type="Pfam" id="PF05101">
    <property type="entry name" value="VirB3"/>
    <property type="match status" value="1"/>
</dbReference>
<feature type="transmembrane region" description="Helical" evidence="8">
    <location>
        <begin position="22"/>
        <end position="50"/>
    </location>
</feature>
<keyword evidence="3 8" id="KW-0812">Transmembrane</keyword>
<evidence type="ECO:0000256" key="7">
    <source>
        <dbReference type="ARBA" id="ARBA00023136"/>
    </source>
</evidence>
<accession>A0AAU7U464</accession>
<dbReference type="InterPro" id="IPR007792">
    <property type="entry name" value="T4SS_VirB3/TrbD/AvhB"/>
</dbReference>
<evidence type="ECO:0000256" key="2">
    <source>
        <dbReference type="ARBA" id="ARBA00006512"/>
    </source>
</evidence>
<evidence type="ECO:0000256" key="3">
    <source>
        <dbReference type="ARBA" id="ARBA00022692"/>
    </source>
</evidence>
<geneLocation type="plasmid" evidence="11">
    <name>plasmindC</name>
</geneLocation>
<evidence type="ECO:0000256" key="5">
    <source>
        <dbReference type="ARBA" id="ARBA00022840"/>
    </source>
</evidence>
<keyword evidence="5" id="KW-0067">ATP-binding</keyword>
<keyword evidence="4" id="KW-0547">Nucleotide-binding</keyword>
<dbReference type="Gene3D" id="1.10.8.730">
    <property type="match status" value="1"/>
</dbReference>
<evidence type="ECO:0000259" key="9">
    <source>
        <dbReference type="Pfam" id="PF03135"/>
    </source>
</evidence>
<evidence type="ECO:0000313" key="11">
    <source>
        <dbReference type="EMBL" id="XBV47760.1"/>
    </source>
</evidence>
<dbReference type="AlphaFoldDB" id="A0AAU7U464"/>
<organism evidence="11">
    <name type="scientific">Pantoea sp. BJ2</name>
    <dbReference type="NCBI Taxonomy" id="3141322"/>
    <lineage>
        <taxon>Bacteria</taxon>
        <taxon>Pseudomonadati</taxon>
        <taxon>Pseudomonadota</taxon>
        <taxon>Gammaproteobacteria</taxon>
        <taxon>Enterobacterales</taxon>
        <taxon>Erwiniaceae</taxon>
        <taxon>Pantoea</taxon>
    </lineage>
</organism>
<dbReference type="InterPro" id="IPR027417">
    <property type="entry name" value="P-loop_NTPase"/>
</dbReference>
<dbReference type="EMBL" id="CP158295">
    <property type="protein sequence ID" value="XBV47760.1"/>
    <property type="molecule type" value="Genomic_DNA"/>
</dbReference>
<keyword evidence="11" id="KW-0614">Plasmid</keyword>
<name>A0AAU7U464_9GAMM</name>
<evidence type="ECO:0000256" key="8">
    <source>
        <dbReference type="SAM" id="Phobius"/>
    </source>
</evidence>
<keyword evidence="7 8" id="KW-0472">Membrane</keyword>
<feature type="domain" description="TraG P-loop" evidence="10">
    <location>
        <begin position="681"/>
        <end position="806"/>
    </location>
</feature>
<dbReference type="GO" id="GO:0005524">
    <property type="term" value="F:ATP binding"/>
    <property type="evidence" value="ECO:0007669"/>
    <property type="project" value="UniProtKB-KW"/>
</dbReference>
<evidence type="ECO:0000256" key="1">
    <source>
        <dbReference type="ARBA" id="ARBA00004370"/>
    </source>
</evidence>
<dbReference type="InterPro" id="IPR043964">
    <property type="entry name" value="P-loop_TraG"/>
</dbReference>
<evidence type="ECO:0000259" key="10">
    <source>
        <dbReference type="Pfam" id="PF19044"/>
    </source>
</evidence>
<dbReference type="SUPFAM" id="SSF52540">
    <property type="entry name" value="P-loop containing nucleoside triphosphate hydrolases"/>
    <property type="match status" value="1"/>
</dbReference>
<dbReference type="RefSeq" id="WP_350262813.1">
    <property type="nucleotide sequence ID" value="NZ_CP158295.1"/>
</dbReference>
<dbReference type="Pfam" id="PF03135">
    <property type="entry name" value="CagE_TrbE_VirB"/>
    <property type="match status" value="1"/>
</dbReference>
<evidence type="ECO:0000256" key="4">
    <source>
        <dbReference type="ARBA" id="ARBA00022741"/>
    </source>
</evidence>
<feature type="domain" description="CagE TrbE VirB component of type IV transporter system central" evidence="9">
    <location>
        <begin position="271"/>
        <end position="472"/>
    </location>
</feature>
<dbReference type="PANTHER" id="PTHR30121">
    <property type="entry name" value="UNCHARACTERIZED PROTEIN YJGR-RELATED"/>
    <property type="match status" value="1"/>
</dbReference>
<dbReference type="GO" id="GO:0016020">
    <property type="term" value="C:membrane"/>
    <property type="evidence" value="ECO:0007669"/>
    <property type="project" value="UniProtKB-SubCell"/>
</dbReference>
<protein>
    <submittedName>
        <fullName evidence="11">VirB3 family type IV secretion system protein</fullName>
    </submittedName>
</protein>
<comment type="subcellular location">
    <subcellularLocation>
        <location evidence="1">Membrane</location>
    </subcellularLocation>
</comment>
<keyword evidence="6 8" id="KW-1133">Transmembrane helix</keyword>
<dbReference type="InterPro" id="IPR018145">
    <property type="entry name" value="CagE_TrbE_VirB_cntrl_dom"/>
</dbReference>
<dbReference type="Pfam" id="PF19044">
    <property type="entry name" value="P-loop_TraG"/>
    <property type="match status" value="1"/>
</dbReference>
<reference evidence="11" key="1">
    <citation type="submission" date="2024-06" db="EMBL/GenBank/DDBJ databases">
        <title>Multiomics insights into the TNT degradation mechanism by Pantoea sp. BJ2 isolated from an ammunition destruction site.</title>
        <authorList>
            <person name="Luo J."/>
        </authorList>
    </citation>
    <scope>NUCLEOTIDE SEQUENCE</scope>
    <source>
        <strain evidence="11">BJ2</strain>
        <plasmid evidence="11">plasmindC</plasmid>
    </source>
</reference>
<dbReference type="Gene3D" id="3.40.50.300">
    <property type="entry name" value="P-loop containing nucleotide triphosphate hydrolases"/>
    <property type="match status" value="1"/>
</dbReference>
<evidence type="ECO:0000256" key="6">
    <source>
        <dbReference type="ARBA" id="ARBA00022989"/>
    </source>
</evidence>
<dbReference type="InterPro" id="IPR051162">
    <property type="entry name" value="T4SS_component"/>
</dbReference>
<gene>
    <name evidence="11" type="ORF">AAF463_25115</name>
</gene>